<dbReference type="PATRIC" id="fig|1838286.3.peg.928"/>
<keyword evidence="3" id="KW-1185">Reference proteome</keyword>
<dbReference type="CDD" id="cd16018">
    <property type="entry name" value="Enpp"/>
    <property type="match status" value="1"/>
</dbReference>
<name>A0A1D8ASM6_9BACT</name>
<organism evidence="2 3">
    <name type="scientific">Lacunisphaera limnophila</name>
    <dbReference type="NCBI Taxonomy" id="1838286"/>
    <lineage>
        <taxon>Bacteria</taxon>
        <taxon>Pseudomonadati</taxon>
        <taxon>Verrucomicrobiota</taxon>
        <taxon>Opitutia</taxon>
        <taxon>Opitutales</taxon>
        <taxon>Opitutaceae</taxon>
        <taxon>Lacunisphaera</taxon>
    </lineage>
</organism>
<dbReference type="GO" id="GO:0016787">
    <property type="term" value="F:hydrolase activity"/>
    <property type="evidence" value="ECO:0007669"/>
    <property type="project" value="UniProtKB-ARBA"/>
</dbReference>
<dbReference type="InterPro" id="IPR017850">
    <property type="entry name" value="Alkaline_phosphatase_core_sf"/>
</dbReference>
<proteinExistence type="predicted"/>
<protein>
    <submittedName>
        <fullName evidence="2">Type I phosphodiesterase / nucleotide pyrophosphatase</fullName>
    </submittedName>
</protein>
<dbReference type="PANTHER" id="PTHR10151:SF120">
    <property type="entry name" value="BIS(5'-ADENOSYL)-TRIPHOSPHATASE"/>
    <property type="match status" value="1"/>
</dbReference>
<dbReference type="SUPFAM" id="SSF53649">
    <property type="entry name" value="Alkaline phosphatase-like"/>
    <property type="match status" value="1"/>
</dbReference>
<dbReference type="AlphaFoldDB" id="A0A1D8ASM6"/>
<dbReference type="OrthoDB" id="9779418at2"/>
<feature type="chain" id="PRO_5009105067" evidence="1">
    <location>
        <begin position="28"/>
        <end position="408"/>
    </location>
</feature>
<feature type="signal peptide" evidence="1">
    <location>
        <begin position="1"/>
        <end position="27"/>
    </location>
</feature>
<dbReference type="EMBL" id="CP016094">
    <property type="protein sequence ID" value="AOS43866.1"/>
    <property type="molecule type" value="Genomic_DNA"/>
</dbReference>
<reference evidence="2 3" key="1">
    <citation type="submission" date="2016-06" db="EMBL/GenBank/DDBJ databases">
        <title>Three novel species with peptidoglycan cell walls form the new genus Lacunisphaera gen. nov. in the family Opitutaceae of the verrucomicrobial subdivision 4.</title>
        <authorList>
            <person name="Rast P."/>
            <person name="Gloeckner I."/>
            <person name="Jogler M."/>
            <person name="Boedeker C."/>
            <person name="Jeske O."/>
            <person name="Wiegand S."/>
            <person name="Reinhardt R."/>
            <person name="Schumann P."/>
            <person name="Rohde M."/>
            <person name="Spring S."/>
            <person name="Gloeckner F.O."/>
            <person name="Jogler C."/>
        </authorList>
    </citation>
    <scope>NUCLEOTIDE SEQUENCE [LARGE SCALE GENOMIC DNA]</scope>
    <source>
        <strain evidence="2 3">IG16b</strain>
    </source>
</reference>
<dbReference type="PROSITE" id="PS51257">
    <property type="entry name" value="PROKAR_LIPOPROTEIN"/>
    <property type="match status" value="1"/>
</dbReference>
<dbReference type="Pfam" id="PF01663">
    <property type="entry name" value="Phosphodiest"/>
    <property type="match status" value="1"/>
</dbReference>
<dbReference type="PANTHER" id="PTHR10151">
    <property type="entry name" value="ECTONUCLEOTIDE PYROPHOSPHATASE/PHOSPHODIESTERASE"/>
    <property type="match status" value="1"/>
</dbReference>
<dbReference type="Gene3D" id="3.30.1360.180">
    <property type="match status" value="1"/>
</dbReference>
<dbReference type="Proteomes" id="UP000095228">
    <property type="component" value="Chromosome"/>
</dbReference>
<gene>
    <name evidence="2" type="ORF">Verru16b_00924</name>
</gene>
<evidence type="ECO:0000313" key="2">
    <source>
        <dbReference type="EMBL" id="AOS43866.1"/>
    </source>
</evidence>
<dbReference type="KEGG" id="obg:Verru16b_00924"/>
<dbReference type="Gene3D" id="3.40.720.10">
    <property type="entry name" value="Alkaline Phosphatase, subunit A"/>
    <property type="match status" value="1"/>
</dbReference>
<accession>A0A1D8ASM6</accession>
<dbReference type="InterPro" id="IPR002591">
    <property type="entry name" value="Phosphodiest/P_Trfase"/>
</dbReference>
<evidence type="ECO:0000313" key="3">
    <source>
        <dbReference type="Proteomes" id="UP000095228"/>
    </source>
</evidence>
<sequence length="408" mass="44617">MRRVPLLLLLLASLGLISCTTPGTGPAAGPLILVSIDGFRWDYLEKYDAPVLRRLAAAGVHARRMTPSFPSKTFPNHYTIVTGLRPQRHGIVANSFYDPALNDTFGMPRKEEVWWSGGEPLWITAEKQDVRTAIYFWPGSESSLQGRRPTQFQPFQKNRLTTERVDGALAWLDRPAAERPRFLALYLEHLDIAGHAHGPDAPETAAAVKEADDAIARLLAGLEKLGLRDSANLVIVSDHGMSAASPDRVVFFEDLMDLSLVSVEAAGPYGGVRPKAGVDPAALVASIRAHAPPQVQVYRREDMPARLHYNHGDRVPPILLLMDDGWSIEQKPGWPALRARYSKGNHGWDPALPSMGALFIATGPAFRRGTQLADVDNVDVYDLLCAVLGITPAPNDGTTKLTRAALRP</sequence>
<evidence type="ECO:0000256" key="1">
    <source>
        <dbReference type="SAM" id="SignalP"/>
    </source>
</evidence>
<keyword evidence="1" id="KW-0732">Signal</keyword>
<dbReference type="RefSeq" id="WP_069961185.1">
    <property type="nucleotide sequence ID" value="NZ_CP016094.1"/>
</dbReference>